<protein>
    <recommendedName>
        <fullName evidence="2">DUF6443 domain-containing protein</fullName>
    </recommendedName>
</protein>
<feature type="signal peptide" evidence="1">
    <location>
        <begin position="1"/>
        <end position="18"/>
    </location>
</feature>
<gene>
    <name evidence="3" type="ORF">AOB46_22325</name>
</gene>
<dbReference type="PANTHER" id="PTHR32305">
    <property type="match status" value="1"/>
</dbReference>
<dbReference type="PATRIC" id="fig|253.9.peg.3220"/>
<proteinExistence type="predicted"/>
<dbReference type="RefSeq" id="WP_185113901.1">
    <property type="nucleotide sequence ID" value="NZ_LJOD01000031.1"/>
</dbReference>
<comment type="caution">
    <text evidence="3">The sequence shown here is derived from an EMBL/GenBank/DDBJ whole genome shotgun (WGS) entry which is preliminary data.</text>
</comment>
<dbReference type="EMBL" id="LJOD01000031">
    <property type="protein sequence ID" value="KPE49009.1"/>
    <property type="molecule type" value="Genomic_DNA"/>
</dbReference>
<organism evidence="3 4">
    <name type="scientific">Chryseobacterium indologenes</name>
    <name type="common">Flavobacterium indologenes</name>
    <dbReference type="NCBI Taxonomy" id="253"/>
    <lineage>
        <taxon>Bacteria</taxon>
        <taxon>Pseudomonadati</taxon>
        <taxon>Bacteroidota</taxon>
        <taxon>Flavobacteriia</taxon>
        <taxon>Flavobacteriales</taxon>
        <taxon>Weeksellaceae</taxon>
        <taxon>Chryseobacterium group</taxon>
        <taxon>Chryseobacterium</taxon>
    </lineage>
</organism>
<dbReference type="Gene3D" id="2.180.10.10">
    <property type="entry name" value="RHS repeat-associated core"/>
    <property type="match status" value="1"/>
</dbReference>
<dbReference type="InterPro" id="IPR022385">
    <property type="entry name" value="Rhs_assc_core"/>
</dbReference>
<reference evidence="4" key="2">
    <citation type="submission" date="2015-09" db="EMBL/GenBank/DDBJ databases">
        <title>Draft genome sequence of a multidrug-resistant Chryseobacterium indologenes isolate from Malaysia.</title>
        <authorList>
            <person name="Yu C.Y."/>
            <person name="Ang G.Y."/>
            <person name="Chan K.-G."/>
        </authorList>
    </citation>
    <scope>NUCLEOTIDE SEQUENCE [LARGE SCALE GENOMIC DNA]</scope>
    <source>
        <strain evidence="4">CI_885</strain>
    </source>
</reference>
<dbReference type="InterPro" id="IPR050708">
    <property type="entry name" value="T6SS_VgrG/RHS"/>
</dbReference>
<evidence type="ECO:0000256" key="1">
    <source>
        <dbReference type="SAM" id="SignalP"/>
    </source>
</evidence>
<dbReference type="Pfam" id="PF20041">
    <property type="entry name" value="DUF6443"/>
    <property type="match status" value="1"/>
</dbReference>
<dbReference type="AlphaFoldDB" id="A0A0N1KRA4"/>
<keyword evidence="1" id="KW-0732">Signal</keyword>
<evidence type="ECO:0000313" key="4">
    <source>
        <dbReference type="Proteomes" id="UP000037953"/>
    </source>
</evidence>
<feature type="chain" id="PRO_5005876010" description="DUF6443 domain-containing protein" evidence="1">
    <location>
        <begin position="19"/>
        <end position="916"/>
    </location>
</feature>
<accession>A0A0N1KRA4</accession>
<evidence type="ECO:0000259" key="2">
    <source>
        <dbReference type="Pfam" id="PF20041"/>
    </source>
</evidence>
<feature type="non-terminal residue" evidence="3">
    <location>
        <position position="916"/>
    </location>
</feature>
<feature type="domain" description="DUF6443" evidence="2">
    <location>
        <begin position="27"/>
        <end position="145"/>
    </location>
</feature>
<reference evidence="3 4" key="1">
    <citation type="journal article" date="2015" name="Genom Data">
        <title>Draft genome sequence of a multidrug-resistant Chryseobacterium indologenes isolate from Malaysia.</title>
        <authorList>
            <person name="Yu C.Y."/>
            <person name="Ang G.Y."/>
            <person name="Cheng H.J."/>
            <person name="Cheong Y.M."/>
            <person name="Yin W.F."/>
            <person name="Chan K.G."/>
        </authorList>
    </citation>
    <scope>NUCLEOTIDE SEQUENCE [LARGE SCALE GENOMIC DNA]</scope>
    <source>
        <strain evidence="3 4">CI_885</strain>
    </source>
</reference>
<dbReference type="Proteomes" id="UP000037953">
    <property type="component" value="Unassembled WGS sequence"/>
</dbReference>
<evidence type="ECO:0000313" key="3">
    <source>
        <dbReference type="EMBL" id="KPE49009.1"/>
    </source>
</evidence>
<dbReference type="PANTHER" id="PTHR32305:SF15">
    <property type="entry name" value="PROTEIN RHSA-RELATED"/>
    <property type="match status" value="1"/>
</dbReference>
<sequence>MKRILSLFGILSAVVFSAQNNLTNTENYTYTKECLNADCTKFSESVQYFDSFGRPFQAVSIKSSPSGKDMVQHIPYDSYGRKVDSWFPVPMPTSGGAVHDTAAVKTNAVSLYGDSRPFSHTVLDNSPLDRVLQQISPGEDWQNHPAAFAYETNINGEVKKYMVSSSWTEGRTESVLSLSGSYPANTLTKNTVTDQDGKVSVEYKNKQGQLIMARKGAGTSDAADTYYVYNEFGHLVYVIPPLAAASGSVSQDTLEKLCYQYRYDGWNRLVEKRLPGKGWEYMVYDKADKLILTQDANQRTSASWMIYKYDIWGRPIYTGILTGNNTRSGMQSQVSDLSVIEGRSTTGLTANDMTYYYSNMYWGLNTLLSVTYYDSYPQQYGFNPPFPSTILGEPVLTETPDAAGRSTKGLPVMSLVKNIEDNSWTKTYTYYDQKGRAIGTHSINHLGGYTKTESKLDFAGLTLQTKAYHKRLATDTEKLITQTYEYDAQGRLLVHKHKIDSNPEEILKQNTYNELSQIVNKKVGGTNVSSPLQSIDYTYNIHGWLTKINDPANLNGKLFGYEMKYFNPQNTTSTSGKYGGNITEIDWKTATDNVLRRYDYQYDALNRLKIGIYSEPGSSVPQNDFYNEAMSYDLNGNISSLQRSTKGAGTAQQIDNLIYTYTGNRLQTVVDNTGNYMGYPDSSGSAISYDDNGNMTDHIDKGILEIKYNYLNLPGKMKFSTTYVIRNNETGEDETRNVRSEYIYRADGTKLRKKHITVFSKKNSTERITTTDYLDGFQYTINYLNAVSLDFVPTSEGYYDFKNNKYIYNYTDQLGNVRLSYQNNGSGAAVLEENNYYPFGLKHEGYNYTSGNPDYRYQYNGKELQDDTGMLDYGWRQYMPELGRWNGMDQLSESYSSYSPYAYVMNNPVMMYDPDG</sequence>
<dbReference type="NCBIfam" id="TIGR03696">
    <property type="entry name" value="Rhs_assc_core"/>
    <property type="match status" value="1"/>
</dbReference>
<name>A0A0N1KRA4_CHRID</name>
<dbReference type="InterPro" id="IPR045619">
    <property type="entry name" value="DUF6443"/>
</dbReference>